<accession>A0A7X1E4T7</accession>
<evidence type="ECO:0000259" key="1">
    <source>
        <dbReference type="Pfam" id="PF01408"/>
    </source>
</evidence>
<dbReference type="AlphaFoldDB" id="A0A7X1E4T7"/>
<dbReference type="EMBL" id="JACHVA010000102">
    <property type="protein sequence ID" value="MBC2602870.1"/>
    <property type="molecule type" value="Genomic_DNA"/>
</dbReference>
<feature type="domain" description="Gfo/Idh/MocA-like oxidoreductase N-terminal" evidence="1">
    <location>
        <begin position="15"/>
        <end position="132"/>
    </location>
</feature>
<dbReference type="InterPro" id="IPR036291">
    <property type="entry name" value="NAD(P)-bd_dom_sf"/>
</dbReference>
<reference evidence="3 4" key="1">
    <citation type="submission" date="2020-07" db="EMBL/GenBank/DDBJ databases">
        <authorList>
            <person name="Feng X."/>
        </authorList>
    </citation>
    <scope>NUCLEOTIDE SEQUENCE [LARGE SCALE GENOMIC DNA]</scope>
    <source>
        <strain evidence="3 4">JCM14086</strain>
    </source>
</reference>
<comment type="caution">
    <text evidence="3">The sequence shown here is derived from an EMBL/GenBank/DDBJ whole genome shotgun (WGS) entry which is preliminary data.</text>
</comment>
<keyword evidence="4" id="KW-1185">Reference proteome</keyword>
<dbReference type="SUPFAM" id="SSF55347">
    <property type="entry name" value="Glyceraldehyde-3-phosphate dehydrogenase-like, C-terminal domain"/>
    <property type="match status" value="1"/>
</dbReference>
<dbReference type="RefSeq" id="WP_185693536.1">
    <property type="nucleotide sequence ID" value="NZ_JACHVA010000102.1"/>
</dbReference>
<organism evidence="3 4">
    <name type="scientific">Puniceicoccus vermicola</name>
    <dbReference type="NCBI Taxonomy" id="388746"/>
    <lineage>
        <taxon>Bacteria</taxon>
        <taxon>Pseudomonadati</taxon>
        <taxon>Verrucomicrobiota</taxon>
        <taxon>Opitutia</taxon>
        <taxon>Puniceicoccales</taxon>
        <taxon>Puniceicoccaceae</taxon>
        <taxon>Puniceicoccus</taxon>
    </lineage>
</organism>
<protein>
    <submittedName>
        <fullName evidence="3">Gfo/Idh/MocA family oxidoreductase</fullName>
    </submittedName>
</protein>
<sequence length="375" mass="41526">MKNQTKKTTSHQHPIRVGIVGVGNWATYAHIPALKLLPEYEITAVATRHQDTAEAYAREHGIPHAFGNFEELVRHSEVDLVVVLTIAPQHEKIVRAAISAGKDVFCEWPLTPSTQQSLELLRLAEESGVRHLMGLQRRLSPSFRYLRDLLVDGYVGTIRSIRMSVSEPDYYVLRSKAVAFTIPSENFTHVAATFGGHFMDALFTAVGHPKEFSSLLINQFKQVTLVETGETVETDAPNELLLHGQLDEEIALSIQIEGGKRNGYGLELSITGTNGDLQVLNSAAFHNEEDNRILGAQGSGQPMKDLPIPDRYNWLPPSNLPSSALEMANLYASHSKDIQDGGHQTPNFSDAVRLHRLLDRISEASSSGQRPSWQP</sequence>
<dbReference type="PANTHER" id="PTHR43708:SF1">
    <property type="entry name" value="GALACTOSE_LACTOSE METABOLISM REGULATORY PROTEIN GAL80"/>
    <property type="match status" value="1"/>
</dbReference>
<dbReference type="Pfam" id="PF01408">
    <property type="entry name" value="GFO_IDH_MocA"/>
    <property type="match status" value="1"/>
</dbReference>
<dbReference type="Gene3D" id="3.40.50.720">
    <property type="entry name" value="NAD(P)-binding Rossmann-like Domain"/>
    <property type="match status" value="1"/>
</dbReference>
<dbReference type="Pfam" id="PF22685">
    <property type="entry name" value="Gal80p_C-like"/>
    <property type="match status" value="1"/>
</dbReference>
<evidence type="ECO:0000313" key="4">
    <source>
        <dbReference type="Proteomes" id="UP000525652"/>
    </source>
</evidence>
<dbReference type="PANTHER" id="PTHR43708">
    <property type="entry name" value="CONSERVED EXPRESSED OXIDOREDUCTASE (EUROFUNG)"/>
    <property type="match status" value="1"/>
</dbReference>
<dbReference type="Proteomes" id="UP000525652">
    <property type="component" value="Unassembled WGS sequence"/>
</dbReference>
<dbReference type="GO" id="GO:0000166">
    <property type="term" value="F:nucleotide binding"/>
    <property type="evidence" value="ECO:0007669"/>
    <property type="project" value="InterPro"/>
</dbReference>
<feature type="domain" description="Gal80p-like C-terminal" evidence="2">
    <location>
        <begin position="141"/>
        <end position="279"/>
    </location>
</feature>
<proteinExistence type="predicted"/>
<evidence type="ECO:0000259" key="2">
    <source>
        <dbReference type="Pfam" id="PF22685"/>
    </source>
</evidence>
<dbReference type="Gene3D" id="3.30.360.10">
    <property type="entry name" value="Dihydrodipicolinate Reductase, domain 2"/>
    <property type="match status" value="1"/>
</dbReference>
<dbReference type="InterPro" id="IPR055080">
    <property type="entry name" value="Gal80p-like_C"/>
</dbReference>
<gene>
    <name evidence="3" type="ORF">H5P30_13890</name>
</gene>
<name>A0A7X1E4T7_9BACT</name>
<dbReference type="SUPFAM" id="SSF51735">
    <property type="entry name" value="NAD(P)-binding Rossmann-fold domains"/>
    <property type="match status" value="1"/>
</dbReference>
<dbReference type="InterPro" id="IPR051317">
    <property type="entry name" value="Gfo/Idh/MocA_oxidoreduct"/>
</dbReference>
<evidence type="ECO:0000313" key="3">
    <source>
        <dbReference type="EMBL" id="MBC2602870.1"/>
    </source>
</evidence>
<dbReference type="InterPro" id="IPR000683">
    <property type="entry name" value="Gfo/Idh/MocA-like_OxRdtase_N"/>
</dbReference>